<dbReference type="PANTHER" id="PTHR30582:SF2">
    <property type="entry name" value="L,D-TRANSPEPTIDASE YCIB-RELATED"/>
    <property type="match status" value="1"/>
</dbReference>
<evidence type="ECO:0000256" key="3">
    <source>
        <dbReference type="ARBA" id="ARBA00022960"/>
    </source>
</evidence>
<dbReference type="GO" id="GO:0018104">
    <property type="term" value="P:peptidoglycan-protein cross-linking"/>
    <property type="evidence" value="ECO:0007669"/>
    <property type="project" value="TreeGrafter"/>
</dbReference>
<name>C7XVH1_9LACO</name>
<feature type="active site" description="Nucleophile" evidence="6">
    <location>
        <position position="164"/>
    </location>
</feature>
<protein>
    <submittedName>
        <fullName evidence="8">ErfK/YbiS/YcfS/YnhG</fullName>
    </submittedName>
</protein>
<dbReference type="GO" id="GO:0071972">
    <property type="term" value="F:peptidoglycan L,D-transpeptidase activity"/>
    <property type="evidence" value="ECO:0007669"/>
    <property type="project" value="TreeGrafter"/>
</dbReference>
<dbReference type="eggNOG" id="COG1376">
    <property type="taxonomic scope" value="Bacteria"/>
</dbReference>
<dbReference type="InterPro" id="IPR005490">
    <property type="entry name" value="LD_TPept_cat_dom"/>
</dbReference>
<keyword evidence="2" id="KW-0808">Transferase</keyword>
<dbReference type="SUPFAM" id="SSF141523">
    <property type="entry name" value="L,D-transpeptidase catalytic domain-like"/>
    <property type="match status" value="1"/>
</dbReference>
<dbReference type="EMBL" id="GG698803">
    <property type="protein sequence ID" value="EEU30337.1"/>
    <property type="molecule type" value="Genomic_DNA"/>
</dbReference>
<dbReference type="InterPro" id="IPR050979">
    <property type="entry name" value="LD-transpeptidase"/>
</dbReference>
<dbReference type="InterPro" id="IPR038063">
    <property type="entry name" value="Transpep_catalytic_dom"/>
</dbReference>
<dbReference type="GO" id="GO:0008360">
    <property type="term" value="P:regulation of cell shape"/>
    <property type="evidence" value="ECO:0007669"/>
    <property type="project" value="UniProtKB-UniRule"/>
</dbReference>
<evidence type="ECO:0000313" key="8">
    <source>
        <dbReference type="EMBL" id="EEU30337.1"/>
    </source>
</evidence>
<evidence type="ECO:0000256" key="1">
    <source>
        <dbReference type="ARBA" id="ARBA00004752"/>
    </source>
</evidence>
<dbReference type="HOGENOM" id="CLU_089260_1_0_9"/>
<keyword evidence="5 6" id="KW-0961">Cell wall biogenesis/degradation</keyword>
<dbReference type="GO" id="GO:0016740">
    <property type="term" value="F:transferase activity"/>
    <property type="evidence" value="ECO:0007669"/>
    <property type="project" value="UniProtKB-KW"/>
</dbReference>
<evidence type="ECO:0000256" key="2">
    <source>
        <dbReference type="ARBA" id="ARBA00022679"/>
    </source>
</evidence>
<reference evidence="8 9" key="1">
    <citation type="submission" date="2009-06" db="EMBL/GenBank/DDBJ databases">
        <title>The Genome Sequence of Lactobacillus coleohominis strain 101-4-CHN.</title>
        <authorList>
            <consortium name="The Broad Institute Genome Sequencing Platform"/>
            <person name="Ward D."/>
            <person name="Young S.K."/>
            <person name="Zeng Q."/>
            <person name="Koehrsen M."/>
            <person name="Alvarado L."/>
            <person name="Berlin A."/>
            <person name="Borenstein D."/>
            <person name="Chen Z."/>
            <person name="Engels R."/>
            <person name="Freedman E."/>
            <person name="Gellesch M."/>
            <person name="Goldberg J."/>
            <person name="Griggs A."/>
            <person name="Gujja S."/>
            <person name="Heiman D."/>
            <person name="Hepburn T."/>
            <person name="Howarth C."/>
            <person name="Jen D."/>
            <person name="Larson L."/>
            <person name="Lewis B."/>
            <person name="Mehta T."/>
            <person name="Park D."/>
            <person name="Pearson M."/>
            <person name="Roberts A."/>
            <person name="Saif S."/>
            <person name="Shea T."/>
            <person name="Shenoy N."/>
            <person name="Sisk P."/>
            <person name="Stolte C."/>
            <person name="Sykes S."/>
            <person name="Walk T."/>
            <person name="White J."/>
            <person name="Yandava C."/>
            <person name="Liu Y."/>
            <person name="Xu Q."/>
            <person name="Lander E."/>
            <person name="Nusbaum C."/>
            <person name="Galagan J."/>
            <person name="Birren B."/>
        </authorList>
    </citation>
    <scope>NUCLEOTIDE SEQUENCE [LARGE SCALE GENOMIC DNA]</scope>
    <source>
        <strain evidence="8 9">101-4-CHN</strain>
    </source>
</reference>
<dbReference type="CDD" id="cd16913">
    <property type="entry name" value="YkuD_like"/>
    <property type="match status" value="1"/>
</dbReference>
<dbReference type="AlphaFoldDB" id="C7XVH1"/>
<feature type="domain" description="L,D-TPase catalytic" evidence="7">
    <location>
        <begin position="65"/>
        <end position="188"/>
    </location>
</feature>
<evidence type="ECO:0000256" key="6">
    <source>
        <dbReference type="PROSITE-ProRule" id="PRU01373"/>
    </source>
</evidence>
<keyword evidence="9" id="KW-1185">Reference proteome</keyword>
<evidence type="ECO:0000256" key="4">
    <source>
        <dbReference type="ARBA" id="ARBA00022984"/>
    </source>
</evidence>
<gene>
    <name evidence="8" type="ORF">HMPREF0501_00715</name>
</gene>
<keyword evidence="3 6" id="KW-0133">Cell shape</keyword>
<dbReference type="Pfam" id="PF03734">
    <property type="entry name" value="YkuD"/>
    <property type="match status" value="1"/>
</dbReference>
<dbReference type="PANTHER" id="PTHR30582">
    <property type="entry name" value="L,D-TRANSPEPTIDASE"/>
    <property type="match status" value="1"/>
</dbReference>
<dbReference type="GO" id="GO:0071555">
    <property type="term" value="P:cell wall organization"/>
    <property type="evidence" value="ECO:0007669"/>
    <property type="project" value="UniProtKB-UniRule"/>
</dbReference>
<accession>C7XVH1</accession>
<dbReference type="PROSITE" id="PS52029">
    <property type="entry name" value="LD_TPASE"/>
    <property type="match status" value="1"/>
</dbReference>
<dbReference type="GO" id="GO:0005576">
    <property type="term" value="C:extracellular region"/>
    <property type="evidence" value="ECO:0007669"/>
    <property type="project" value="TreeGrafter"/>
</dbReference>
<keyword evidence="4 6" id="KW-0573">Peptidoglycan synthesis</keyword>
<feature type="active site" description="Proton donor/acceptor" evidence="6">
    <location>
        <position position="137"/>
    </location>
</feature>
<sequence length="190" mass="21664">MFPVLLRERIKMKKFSKLLLATTLVAALLMMIWGGTAGSAKAAKIDYRKLSENKPYPDVQKNPGMWIHVNLKKQRVYLMSNKNKKLYTMYCSSGAHNATPTGTYHIEDVRGDTFYNQEEKAGANYYVAWKGNDFLFHSVPINDKGQYDKKQASYLGKKPMSHGCIRLSIPDSQWMYKNIPTGTKVVISKD</sequence>
<dbReference type="UniPathway" id="UPA00219"/>
<organism evidence="8 9">
    <name type="scientific">Limosilactobacillus coleohominis 101-4-CHN</name>
    <dbReference type="NCBI Taxonomy" id="575594"/>
    <lineage>
        <taxon>Bacteria</taxon>
        <taxon>Bacillati</taxon>
        <taxon>Bacillota</taxon>
        <taxon>Bacilli</taxon>
        <taxon>Lactobacillales</taxon>
        <taxon>Lactobacillaceae</taxon>
        <taxon>Limosilactobacillus</taxon>
    </lineage>
</organism>
<proteinExistence type="predicted"/>
<dbReference type="Gene3D" id="2.40.440.10">
    <property type="entry name" value="L,D-transpeptidase catalytic domain-like"/>
    <property type="match status" value="1"/>
</dbReference>
<comment type="pathway">
    <text evidence="1 6">Cell wall biogenesis; peptidoglycan biosynthesis.</text>
</comment>
<evidence type="ECO:0000256" key="5">
    <source>
        <dbReference type="ARBA" id="ARBA00023316"/>
    </source>
</evidence>
<dbReference type="STRING" id="575594.HMPREF0501_00715"/>
<evidence type="ECO:0000313" key="9">
    <source>
        <dbReference type="Proteomes" id="UP000003987"/>
    </source>
</evidence>
<evidence type="ECO:0000259" key="7">
    <source>
        <dbReference type="PROSITE" id="PS52029"/>
    </source>
</evidence>
<dbReference type="Proteomes" id="UP000003987">
    <property type="component" value="Unassembled WGS sequence"/>
</dbReference>